<evidence type="ECO:0000313" key="2">
    <source>
        <dbReference type="EMBL" id="CAF1596406.1"/>
    </source>
</evidence>
<dbReference type="Proteomes" id="UP000663829">
    <property type="component" value="Unassembled WGS sequence"/>
</dbReference>
<gene>
    <name evidence="2" type="ORF">GPM918_LOCUS42119</name>
    <name evidence="3" type="ORF">OVA965_LOCUS44231</name>
    <name evidence="4" type="ORF">SRO942_LOCUS43307</name>
    <name evidence="5" type="ORF">TMI583_LOCUS46908</name>
</gene>
<organism evidence="2 6">
    <name type="scientific">Didymodactylos carnosus</name>
    <dbReference type="NCBI Taxonomy" id="1234261"/>
    <lineage>
        <taxon>Eukaryota</taxon>
        <taxon>Metazoa</taxon>
        <taxon>Spiralia</taxon>
        <taxon>Gnathifera</taxon>
        <taxon>Rotifera</taxon>
        <taxon>Eurotatoria</taxon>
        <taxon>Bdelloidea</taxon>
        <taxon>Philodinida</taxon>
        <taxon>Philodinidae</taxon>
        <taxon>Didymodactylos</taxon>
    </lineage>
</organism>
<accession>A0A816ACT9</accession>
<dbReference type="Proteomes" id="UP000682733">
    <property type="component" value="Unassembled WGS sequence"/>
</dbReference>
<protein>
    <submittedName>
        <fullName evidence="2">Uncharacterized protein</fullName>
    </submittedName>
</protein>
<comment type="caution">
    <text evidence="2">The sequence shown here is derived from an EMBL/GenBank/DDBJ whole genome shotgun (WGS) entry which is preliminary data.</text>
</comment>
<evidence type="ECO:0000313" key="6">
    <source>
        <dbReference type="Proteomes" id="UP000663829"/>
    </source>
</evidence>
<dbReference type="OrthoDB" id="9975849at2759"/>
<reference evidence="2" key="1">
    <citation type="submission" date="2021-02" db="EMBL/GenBank/DDBJ databases">
        <authorList>
            <person name="Nowell W R."/>
        </authorList>
    </citation>
    <scope>NUCLEOTIDE SEQUENCE</scope>
</reference>
<dbReference type="AlphaFoldDB" id="A0A816ACT9"/>
<evidence type="ECO:0000256" key="1">
    <source>
        <dbReference type="SAM" id="Coils"/>
    </source>
</evidence>
<evidence type="ECO:0000313" key="4">
    <source>
        <dbReference type="EMBL" id="CAF4471395.1"/>
    </source>
</evidence>
<dbReference type="EMBL" id="CAJNOK010062136">
    <property type="protein sequence ID" value="CAF1640153.1"/>
    <property type="molecule type" value="Genomic_DNA"/>
</dbReference>
<evidence type="ECO:0000313" key="3">
    <source>
        <dbReference type="EMBL" id="CAF1640153.1"/>
    </source>
</evidence>
<keyword evidence="1" id="KW-0175">Coiled coil</keyword>
<name>A0A816ACT9_9BILA</name>
<evidence type="ECO:0000313" key="5">
    <source>
        <dbReference type="EMBL" id="CAF4475705.1"/>
    </source>
</evidence>
<sequence length="207" mass="24438">MQWPVESSITKLYYADIDLGQNFDWETSAFILVAKKEIVRDLILDPMPPWHVSNRLLVQLPVFWETAILICRLLRTELYDRYEEKKIQTDVPWPVDGIALNFGRWETAGATDTGAIECHGHAHFLLSLPFIEQCDDSFFRTLKGRQEPNQNYCRANAEQMERERLLSAEMKQHRVEMNRLNEKMDKTERRIESVLSYLQEFIGPREF</sequence>
<dbReference type="EMBL" id="CAJNOQ010034798">
    <property type="protein sequence ID" value="CAF1596406.1"/>
    <property type="molecule type" value="Genomic_DNA"/>
</dbReference>
<dbReference type="EMBL" id="CAJOBC010101105">
    <property type="protein sequence ID" value="CAF4471395.1"/>
    <property type="molecule type" value="Genomic_DNA"/>
</dbReference>
<dbReference type="Proteomes" id="UP000677228">
    <property type="component" value="Unassembled WGS sequence"/>
</dbReference>
<keyword evidence="6" id="KW-1185">Reference proteome</keyword>
<feature type="coiled-coil region" evidence="1">
    <location>
        <begin position="163"/>
        <end position="197"/>
    </location>
</feature>
<dbReference type="EMBL" id="CAJOBA010088935">
    <property type="protein sequence ID" value="CAF4475705.1"/>
    <property type="molecule type" value="Genomic_DNA"/>
</dbReference>
<proteinExistence type="predicted"/>
<dbReference type="Proteomes" id="UP000681722">
    <property type="component" value="Unassembled WGS sequence"/>
</dbReference>